<reference evidence="2 3" key="2">
    <citation type="submission" date="2020-07" db="EMBL/GenBank/DDBJ databases">
        <title>Genome assembly of wild tea tree DASZ reveals pedigree and selection history of tea varieties.</title>
        <authorList>
            <person name="Zhang W."/>
        </authorList>
    </citation>
    <scope>NUCLEOTIDE SEQUENCE [LARGE SCALE GENOMIC DNA]</scope>
    <source>
        <strain evidence="3">cv. G240</strain>
        <tissue evidence="2">Leaf</tissue>
    </source>
</reference>
<evidence type="ECO:0000313" key="2">
    <source>
        <dbReference type="EMBL" id="KAF5953459.1"/>
    </source>
</evidence>
<proteinExistence type="predicted"/>
<gene>
    <name evidence="2" type="ORF">HYC85_006315</name>
</gene>
<dbReference type="AlphaFoldDB" id="A0A7J7HL79"/>
<comment type="caution">
    <text evidence="2">The sequence shown here is derived from an EMBL/GenBank/DDBJ whole genome shotgun (WGS) entry which is preliminary data.</text>
</comment>
<dbReference type="Proteomes" id="UP000593564">
    <property type="component" value="Unassembled WGS sequence"/>
</dbReference>
<dbReference type="EMBL" id="JACBKZ010000003">
    <property type="protein sequence ID" value="KAF5953459.1"/>
    <property type="molecule type" value="Genomic_DNA"/>
</dbReference>
<dbReference type="FunFam" id="3.90.550.50:FF:000038">
    <property type="entry name" value="Predicted protein"/>
    <property type="match status" value="1"/>
</dbReference>
<keyword evidence="3" id="KW-1185">Reference proteome</keyword>
<feature type="transmembrane region" description="Helical" evidence="1">
    <location>
        <begin position="58"/>
        <end position="77"/>
    </location>
</feature>
<name>A0A7J7HL79_CAMSI</name>
<dbReference type="InterPro" id="IPR006740">
    <property type="entry name" value="DUF604"/>
</dbReference>
<evidence type="ECO:0000256" key="1">
    <source>
        <dbReference type="SAM" id="Phobius"/>
    </source>
</evidence>
<keyword evidence="1" id="KW-0472">Membrane</keyword>
<reference evidence="3" key="1">
    <citation type="journal article" date="2020" name="Nat. Commun.">
        <title>Genome assembly of wild tea tree DASZ reveals pedigree and selection history of tea varieties.</title>
        <authorList>
            <person name="Zhang W."/>
            <person name="Zhang Y."/>
            <person name="Qiu H."/>
            <person name="Guo Y."/>
            <person name="Wan H."/>
            <person name="Zhang X."/>
            <person name="Scossa F."/>
            <person name="Alseekh S."/>
            <person name="Zhang Q."/>
            <person name="Wang P."/>
            <person name="Xu L."/>
            <person name="Schmidt M.H."/>
            <person name="Jia X."/>
            <person name="Li D."/>
            <person name="Zhu A."/>
            <person name="Guo F."/>
            <person name="Chen W."/>
            <person name="Ni D."/>
            <person name="Usadel B."/>
            <person name="Fernie A.R."/>
            <person name="Wen W."/>
        </authorList>
    </citation>
    <scope>NUCLEOTIDE SEQUENCE [LARGE SCALE GENOMIC DNA]</scope>
    <source>
        <strain evidence="3">cv. G240</strain>
    </source>
</reference>
<organism evidence="2 3">
    <name type="scientific">Camellia sinensis</name>
    <name type="common">Tea plant</name>
    <name type="synonym">Thea sinensis</name>
    <dbReference type="NCBI Taxonomy" id="4442"/>
    <lineage>
        <taxon>Eukaryota</taxon>
        <taxon>Viridiplantae</taxon>
        <taxon>Streptophyta</taxon>
        <taxon>Embryophyta</taxon>
        <taxon>Tracheophyta</taxon>
        <taxon>Spermatophyta</taxon>
        <taxon>Magnoliopsida</taxon>
        <taxon>eudicotyledons</taxon>
        <taxon>Gunneridae</taxon>
        <taxon>Pentapetalae</taxon>
        <taxon>asterids</taxon>
        <taxon>Ericales</taxon>
        <taxon>Theaceae</taxon>
        <taxon>Camellia</taxon>
    </lineage>
</organism>
<dbReference type="PANTHER" id="PTHR10811">
    <property type="entry name" value="FRINGE-RELATED"/>
    <property type="match status" value="1"/>
</dbReference>
<dbReference type="Pfam" id="PF04646">
    <property type="entry name" value="DUF604"/>
    <property type="match status" value="1"/>
</dbReference>
<accession>A0A7J7HL79</accession>
<evidence type="ECO:0000313" key="3">
    <source>
        <dbReference type="Proteomes" id="UP000593564"/>
    </source>
</evidence>
<dbReference type="Gene3D" id="3.90.550.50">
    <property type="match status" value="1"/>
</dbReference>
<protein>
    <submittedName>
        <fullName evidence="2">Uncharacterized protein</fullName>
    </submittedName>
</protein>
<keyword evidence="1" id="KW-1133">Transmembrane helix</keyword>
<keyword evidence="1" id="KW-0812">Transmembrane</keyword>
<sequence>MNHQFKRKPQTPLSQSLPLCIDMSFNLILKNYPSIKLSPFSYSVFSNMFTSSTKPTRTLCKSLAISILILYIIYIISCSQSSLLFTNLTSNRPNHANTLFLSPTNVTHLVFGIASSSNTWRARRRYIESWWRPNVTQGFIFLDRTRRDFFPWPPSSPPLRISEDTSRYRDFNKHRFQQAIRVVHMVAEAFAAANDGVRWYIMTDDDTIVFVDNLVGVLRKYDHRKYFYVGANAESISSNWFHSFEMGFGGAGYALSYPLAELVVKNLDVCIKRYPTLYGSDHVMQSCIADLGVSLTQEKGFHQIDLRHDISGFLSAHPQSPLISLHHLDAFDPIFPSIDRPNSLNHLMKAAKADSSRLLQQTICYHNESNRTFSISWGYSAHVYQGTYPPSVLLRPLETFVPWSRAAKPPYMFNTRVLSRNPCEAPHVFYFDSVEEESYEKDYVVTSYNLTGTPPRLLACSSGGNRYSANYVDRIRVLSPLKRYTEVGSRRECCDIVQEAGMNTSEVKLRACMKHELLA</sequence>